<feature type="domain" description="EF-hand" evidence="11">
    <location>
        <begin position="250"/>
        <end position="285"/>
    </location>
</feature>
<sequence length="866" mass="96156">MHHLSGHPNIVTIKGAYEDASAVHLVMELCAGGELFERIVKKGHYSEAKASELARTVVDVIEACHSLGVMHRDLKPENFLLLNHNENSVMKATDFGLSIFFKPGETFKDVVGSPYYVAPEVLRKHYGIEADIWSAGVIIYILLCGVPPFWADNEQGIFENVSKAEFDLESEPWPNISESAKDLIRKMLNPSRVRRLKAHEVLSHPWIHEEGVAPDKPMDSAVQSRLKQFSAMNKLKKLAIRVIAESMSEEEIVGLKEMFTTIDTDSSGAISFEELKEGLRKVGSNLTEADIRDLMDAADIDQNGTIDYGEFLAATLHMNKINREENLFAAFKFLDKDNSGYITIDELQQACIQYNMGDIPIEDLIRDVDQDNDGRLDYHEFLYTVVMKFGGSSVASADRMREVADLILSFRDEIPIIVMSAMGKTTNNLLKAGETAISCEVAECCSIVEFNLIKDLHLRTADQLGIDRSIIAGLLEELESLLTKIGSDRELSDCTKDELVSFGERLSTRIFAAYLNKIGRHSQQYDAFDLGVITTDEFTNAEIVETTYPTVLRRLQEESERCKKFARGPTIPVVTGFLGKGMSTGLVTTLGRGGSDLTATAIGKALGLREIQVWKDVDGVLTCNPSIYGKALPVPFLTFEEASELAYFGAQVLHPESMRPAEAANIPVRVKNSYNPQSPGTLITRNRDMSQSNITSIVLKQNVTMVDIQSTRMLGRVGFLAKVFTTFEKLGISVDVLATSEVSISLTLDPSKLWSRELIQHELDKMKTELQSIGAVVNLVKRRSIISLICNVKRSSLILEKVFEVFNKNNVNVQMISQGASKVNISMVVDDAEAESLVIQLHKVFFPELESDGNKVIVKGHACQPL</sequence>
<comment type="pathway">
    <text evidence="9">Amino-acid biosynthesis; L-threonine biosynthesis; L-threonine from L-aspartate: step 1/5.</text>
</comment>
<evidence type="ECO:0000313" key="13">
    <source>
        <dbReference type="EMBL" id="CAK9215313.1"/>
    </source>
</evidence>
<dbReference type="SUPFAM" id="SSF55021">
    <property type="entry name" value="ACT-like"/>
    <property type="match status" value="2"/>
</dbReference>
<comment type="similarity">
    <text evidence="1">Belongs to the aspartokinase family.</text>
</comment>
<feature type="domain" description="Protein kinase" evidence="10">
    <location>
        <begin position="1"/>
        <end position="207"/>
    </location>
</feature>
<dbReference type="InterPro" id="IPR054352">
    <property type="entry name" value="ACT_Aspartokinase"/>
</dbReference>
<dbReference type="CDD" id="cd05117">
    <property type="entry name" value="STKc_CAMK"/>
    <property type="match status" value="1"/>
</dbReference>
<dbReference type="PROSITE" id="PS50011">
    <property type="entry name" value="PROTEIN_KINASE_DOM"/>
    <property type="match status" value="1"/>
</dbReference>
<evidence type="ECO:0000256" key="6">
    <source>
        <dbReference type="ARBA" id="ARBA00022777"/>
    </source>
</evidence>
<dbReference type="NCBIfam" id="TIGR00657">
    <property type="entry name" value="asp_kinases"/>
    <property type="match status" value="1"/>
</dbReference>
<dbReference type="PROSITE" id="PS50222">
    <property type="entry name" value="EF_HAND_2"/>
    <property type="match status" value="4"/>
</dbReference>
<dbReference type="InterPro" id="IPR018042">
    <property type="entry name" value="Aspartate_kinase_CS"/>
</dbReference>
<dbReference type="InterPro" id="IPR042199">
    <property type="entry name" value="AsparK_Bifunc_asparK/hSer_DH"/>
</dbReference>
<dbReference type="InterPro" id="IPR036393">
    <property type="entry name" value="AceGlu_kinase-like_sf"/>
</dbReference>
<dbReference type="InterPro" id="IPR000719">
    <property type="entry name" value="Prot_kinase_dom"/>
</dbReference>
<dbReference type="Gene3D" id="1.20.120.1320">
    <property type="entry name" value="Aspartokinase, catalytic domain"/>
    <property type="match status" value="1"/>
</dbReference>
<evidence type="ECO:0000256" key="5">
    <source>
        <dbReference type="ARBA" id="ARBA00022741"/>
    </source>
</evidence>
<reference evidence="13" key="1">
    <citation type="submission" date="2024-02" db="EMBL/GenBank/DDBJ databases">
        <authorList>
            <consortium name="ELIXIR-Norway"/>
            <consortium name="Elixir Norway"/>
        </authorList>
    </citation>
    <scope>NUCLEOTIDE SEQUENCE</scope>
</reference>
<dbReference type="PANTHER" id="PTHR21499:SF59">
    <property type="entry name" value="ASPARTOKINASE"/>
    <property type="match status" value="1"/>
</dbReference>
<evidence type="ECO:0000256" key="1">
    <source>
        <dbReference type="ARBA" id="ARBA00010122"/>
    </source>
</evidence>
<keyword evidence="14" id="KW-1185">Reference proteome</keyword>
<dbReference type="Gene3D" id="1.10.238.10">
    <property type="entry name" value="EF-hand"/>
    <property type="match status" value="1"/>
</dbReference>
<comment type="pathway">
    <text evidence="9">Amino-acid biosynthesis; L-lysine biosynthesis via DAP pathway; (S)-tetrahydrodipicolinate from L-aspartate: step 1/4.</text>
</comment>
<evidence type="ECO:0000256" key="9">
    <source>
        <dbReference type="RuleBase" id="RU004249"/>
    </source>
</evidence>
<dbReference type="InterPro" id="IPR002912">
    <property type="entry name" value="ACT_dom"/>
</dbReference>
<dbReference type="Gene3D" id="3.30.70.260">
    <property type="match status" value="2"/>
</dbReference>
<evidence type="ECO:0000313" key="14">
    <source>
        <dbReference type="Proteomes" id="UP001497512"/>
    </source>
</evidence>
<feature type="domain" description="EF-hand" evidence="11">
    <location>
        <begin position="322"/>
        <end position="357"/>
    </location>
</feature>
<dbReference type="Pfam" id="PF00069">
    <property type="entry name" value="Pkinase"/>
    <property type="match status" value="1"/>
</dbReference>
<feature type="domain" description="ACT" evidence="12">
    <location>
        <begin position="708"/>
        <end position="784"/>
    </location>
</feature>
<keyword evidence="3" id="KW-0808">Transferase</keyword>
<name>A0ABP0U893_9BRYO</name>
<dbReference type="InterPro" id="IPR002048">
    <property type="entry name" value="EF_hand_dom"/>
</dbReference>
<keyword evidence="4" id="KW-0791">Threonine biosynthesis</keyword>
<dbReference type="InterPro" id="IPR001341">
    <property type="entry name" value="Asp_kinase"/>
</dbReference>
<organism evidence="13 14">
    <name type="scientific">Sphagnum troendelagicum</name>
    <dbReference type="NCBI Taxonomy" id="128251"/>
    <lineage>
        <taxon>Eukaryota</taxon>
        <taxon>Viridiplantae</taxon>
        <taxon>Streptophyta</taxon>
        <taxon>Embryophyta</taxon>
        <taxon>Bryophyta</taxon>
        <taxon>Sphagnophytina</taxon>
        <taxon>Sphagnopsida</taxon>
        <taxon>Sphagnales</taxon>
        <taxon>Sphagnaceae</taxon>
        <taxon>Sphagnum</taxon>
    </lineage>
</organism>
<dbReference type="Pfam" id="PF00696">
    <property type="entry name" value="AA_kinase"/>
    <property type="match status" value="1"/>
</dbReference>
<keyword evidence="7" id="KW-0106">Calcium</keyword>
<evidence type="ECO:0000259" key="10">
    <source>
        <dbReference type="PROSITE" id="PS50011"/>
    </source>
</evidence>
<dbReference type="PROSITE" id="PS51671">
    <property type="entry name" value="ACT"/>
    <property type="match status" value="2"/>
</dbReference>
<dbReference type="InterPro" id="IPR045865">
    <property type="entry name" value="ACT-like_dom_sf"/>
</dbReference>
<feature type="domain" description="EF-hand" evidence="11">
    <location>
        <begin position="361"/>
        <end position="391"/>
    </location>
</feature>
<dbReference type="SUPFAM" id="SSF47473">
    <property type="entry name" value="EF-hand"/>
    <property type="match status" value="1"/>
</dbReference>
<dbReference type="EC" id="2.7.2.4" evidence="2"/>
<dbReference type="SUPFAM" id="SSF53633">
    <property type="entry name" value="Carbamate kinase-like"/>
    <property type="match status" value="1"/>
</dbReference>
<accession>A0ABP0U893</accession>
<dbReference type="PANTHER" id="PTHR21499">
    <property type="entry name" value="ASPARTATE KINASE"/>
    <property type="match status" value="1"/>
</dbReference>
<feature type="domain" description="ACT" evidence="12">
    <location>
        <begin position="787"/>
        <end position="865"/>
    </location>
</feature>
<dbReference type="PROSITE" id="PS00324">
    <property type="entry name" value="ASPARTOKINASE"/>
    <property type="match status" value="1"/>
</dbReference>
<dbReference type="Gene3D" id="3.30.200.20">
    <property type="entry name" value="Phosphorylase Kinase, domain 1"/>
    <property type="match status" value="1"/>
</dbReference>
<feature type="domain" description="EF-hand" evidence="11">
    <location>
        <begin position="286"/>
        <end position="321"/>
    </location>
</feature>
<evidence type="ECO:0000256" key="3">
    <source>
        <dbReference type="ARBA" id="ARBA00022679"/>
    </source>
</evidence>
<dbReference type="InterPro" id="IPR011009">
    <property type="entry name" value="Kinase-like_dom_sf"/>
</dbReference>
<dbReference type="Pfam" id="PF13499">
    <property type="entry name" value="EF-hand_7"/>
    <property type="match status" value="2"/>
</dbReference>
<keyword evidence="9" id="KW-0028">Amino-acid biosynthesis</keyword>
<dbReference type="Proteomes" id="UP001497512">
    <property type="component" value="Chromosome 2"/>
</dbReference>
<dbReference type="PROSITE" id="PS00018">
    <property type="entry name" value="EF_HAND_1"/>
    <property type="match status" value="4"/>
</dbReference>
<keyword evidence="5" id="KW-0547">Nucleotide-binding</keyword>
<dbReference type="SUPFAM" id="SSF56112">
    <property type="entry name" value="Protein kinase-like (PK-like)"/>
    <property type="match status" value="1"/>
</dbReference>
<evidence type="ECO:0000259" key="12">
    <source>
        <dbReference type="PROSITE" id="PS51671"/>
    </source>
</evidence>
<dbReference type="SMART" id="SM00220">
    <property type="entry name" value="S_TKc"/>
    <property type="match status" value="1"/>
</dbReference>
<protein>
    <recommendedName>
        <fullName evidence="2">aspartate kinase</fullName>
        <ecNumber evidence="2">2.7.2.4</ecNumber>
    </recommendedName>
</protein>
<dbReference type="InterPro" id="IPR008271">
    <property type="entry name" value="Ser/Thr_kinase_AS"/>
</dbReference>
<gene>
    <name evidence="13" type="ORF">CSSPTR1EN2_LOCUS12669</name>
</gene>
<evidence type="ECO:0000259" key="11">
    <source>
        <dbReference type="PROSITE" id="PS50222"/>
    </source>
</evidence>
<dbReference type="Gene3D" id="3.40.1160.10">
    <property type="entry name" value="Acetylglutamate kinase-like"/>
    <property type="match status" value="1"/>
</dbReference>
<evidence type="ECO:0000256" key="8">
    <source>
        <dbReference type="ARBA" id="ARBA00022840"/>
    </source>
</evidence>
<dbReference type="InterPro" id="IPR018247">
    <property type="entry name" value="EF_Hand_1_Ca_BS"/>
</dbReference>
<dbReference type="PROSITE" id="PS00108">
    <property type="entry name" value="PROTEIN_KINASE_ST"/>
    <property type="match status" value="1"/>
</dbReference>
<dbReference type="Pfam" id="PF22468">
    <property type="entry name" value="ACT_9"/>
    <property type="match status" value="1"/>
</dbReference>
<dbReference type="EMBL" id="OZ019894">
    <property type="protein sequence ID" value="CAK9215313.1"/>
    <property type="molecule type" value="Genomic_DNA"/>
</dbReference>
<evidence type="ECO:0000256" key="7">
    <source>
        <dbReference type="ARBA" id="ARBA00022837"/>
    </source>
</evidence>
<dbReference type="Gene3D" id="1.10.510.10">
    <property type="entry name" value="Transferase(Phosphotransferase) domain 1"/>
    <property type="match status" value="1"/>
</dbReference>
<dbReference type="InterPro" id="IPR001048">
    <property type="entry name" value="Asp/Glu/Uridylate_kinase"/>
</dbReference>
<dbReference type="InterPro" id="IPR011992">
    <property type="entry name" value="EF-hand-dom_pair"/>
</dbReference>
<evidence type="ECO:0000256" key="4">
    <source>
        <dbReference type="ARBA" id="ARBA00022697"/>
    </source>
</evidence>
<keyword evidence="8" id="KW-0067">ATP-binding</keyword>
<dbReference type="SMART" id="SM00054">
    <property type="entry name" value="EFh"/>
    <property type="match status" value="4"/>
</dbReference>
<evidence type="ECO:0000256" key="2">
    <source>
        <dbReference type="ARBA" id="ARBA00013059"/>
    </source>
</evidence>
<comment type="pathway">
    <text evidence="9">Amino-acid biosynthesis; L-methionine biosynthesis via de novo pathway; L-homoserine from L-aspartate: step 1/3.</text>
</comment>
<proteinExistence type="inferred from homology"/>
<keyword evidence="6" id="KW-0418">Kinase</keyword>